<gene>
    <name evidence="15" type="primary">LOC120107237</name>
</gene>
<dbReference type="SMART" id="SM00220">
    <property type="entry name" value="S_TKc"/>
    <property type="match status" value="1"/>
</dbReference>
<name>A0A8B8ZQ17_PHODC</name>
<keyword evidence="4" id="KW-0677">Repeat</keyword>
<dbReference type="SUPFAM" id="SSF56112">
    <property type="entry name" value="Protein kinase-like (PK-like)"/>
    <property type="match status" value="1"/>
</dbReference>
<dbReference type="PROSITE" id="PS50011">
    <property type="entry name" value="PROTEIN_KINASE_DOM"/>
    <property type="match status" value="1"/>
</dbReference>
<sequence>MPSFLFLGFSGFCRSHLLESKMSSALDIIIPFTLSLPSLLKAFPVSILKASPPVLFLVLVLLLSSVDLSVASRATLICGTRTAAPSDRLAFAKNLRSAMEAIAPQVSSKRYARVVAGTSADDRVYASGECSEHLSRPACHRCIAWCKAQILRCFPGERPTRGARIYLDGCHLRFDDYDFFGEAPGLDNHLVCSVVHSNGNRTAFATAARKFVGKSSMRAPPNDSFFAASVGKENSSVHGLGPCWKFVNKRSCPECLPDAGTRIGHCFPKQGASMLRSGCYMRYPISQLHNDFEIHVVVAGRHIIKLPVVFPIVVILMLIMVLIFFGKRKVETRTVRKQLGALAATVIKSSLHFNYEMLERATNYFDSSNKLGQGGSGSVFKGVLLDDRVVAVKRLFFHTGQWEKFFNEINLISTIDHKNLVKLLGCSITGPESLLVYEYVPNKSLCYYFSDRRNAQLLSWEMRYNIIVGAAEGLAYLHEESQLRIVHRDIKLSNILLDESYSPKIADFGLVRLLPGDKTHITTAIAGTLGYMAPEYLASGKLTEKADVFSFGVLLIEVVTGKRNNSRKDEQSNNPLGVLQMVWNCYTSNRMLEAVDPVLEGNFPLEKASRALHIGLLCAQLSAELRPSMSAVVKMLKEDDTITQPTPPPFLGYGTENASAAPKKIYSQHGSSASSINSTTISILEPR</sequence>
<reference evidence="15" key="1">
    <citation type="submission" date="2025-08" db="UniProtKB">
        <authorList>
            <consortium name="RefSeq"/>
        </authorList>
    </citation>
    <scope>IDENTIFICATION</scope>
    <source>
        <tissue evidence="15">Young leaves</tissue>
    </source>
</reference>
<evidence type="ECO:0000256" key="10">
    <source>
        <dbReference type="PROSITE-ProRule" id="PRU10141"/>
    </source>
</evidence>
<evidence type="ECO:0000256" key="8">
    <source>
        <dbReference type="ARBA" id="ARBA00023170"/>
    </source>
</evidence>
<evidence type="ECO:0000313" key="15">
    <source>
        <dbReference type="RefSeq" id="XP_038976355.1"/>
    </source>
</evidence>
<feature type="transmembrane region" description="Helical" evidence="11">
    <location>
        <begin position="308"/>
        <end position="326"/>
    </location>
</feature>
<dbReference type="Proteomes" id="UP000228380">
    <property type="component" value="Unplaced"/>
</dbReference>
<feature type="domain" description="Protein kinase" evidence="12">
    <location>
        <begin position="365"/>
        <end position="651"/>
    </location>
</feature>
<dbReference type="Gene3D" id="3.30.430.20">
    <property type="entry name" value="Gnk2 domain, C-X8-C-X2-C motif"/>
    <property type="match status" value="2"/>
</dbReference>
<evidence type="ECO:0000256" key="7">
    <source>
        <dbReference type="ARBA" id="ARBA00022840"/>
    </source>
</evidence>
<feature type="domain" description="Gnk2-homologous" evidence="13">
    <location>
        <begin position="186"/>
        <end position="288"/>
    </location>
</feature>
<dbReference type="KEGG" id="pda:103703802"/>
<evidence type="ECO:0000256" key="2">
    <source>
        <dbReference type="ARBA" id="ARBA00022679"/>
    </source>
</evidence>
<dbReference type="InterPro" id="IPR000719">
    <property type="entry name" value="Prot_kinase_dom"/>
</dbReference>
<dbReference type="OrthoDB" id="1908121at2759"/>
<evidence type="ECO:0000256" key="3">
    <source>
        <dbReference type="ARBA" id="ARBA00022729"/>
    </source>
</evidence>
<dbReference type="CDD" id="cd23509">
    <property type="entry name" value="Gnk2-like"/>
    <property type="match status" value="2"/>
</dbReference>
<evidence type="ECO:0000259" key="12">
    <source>
        <dbReference type="PROSITE" id="PS50011"/>
    </source>
</evidence>
<dbReference type="AlphaFoldDB" id="A0A8B8ZQ17"/>
<dbReference type="PROSITE" id="PS00107">
    <property type="entry name" value="PROTEIN_KINASE_ATP"/>
    <property type="match status" value="1"/>
</dbReference>
<evidence type="ECO:0000256" key="5">
    <source>
        <dbReference type="ARBA" id="ARBA00022741"/>
    </source>
</evidence>
<keyword evidence="7 10" id="KW-0067">ATP-binding</keyword>
<keyword evidence="11" id="KW-0472">Membrane</keyword>
<protein>
    <submittedName>
        <fullName evidence="15">Cysteine-rich receptor-like protein kinase 3</fullName>
    </submittedName>
</protein>
<evidence type="ECO:0000256" key="11">
    <source>
        <dbReference type="SAM" id="Phobius"/>
    </source>
</evidence>
<organism evidence="14 15">
    <name type="scientific">Phoenix dactylifera</name>
    <name type="common">Date palm</name>
    <dbReference type="NCBI Taxonomy" id="42345"/>
    <lineage>
        <taxon>Eukaryota</taxon>
        <taxon>Viridiplantae</taxon>
        <taxon>Streptophyta</taxon>
        <taxon>Embryophyta</taxon>
        <taxon>Tracheophyta</taxon>
        <taxon>Spermatophyta</taxon>
        <taxon>Magnoliopsida</taxon>
        <taxon>Liliopsida</taxon>
        <taxon>Arecaceae</taxon>
        <taxon>Coryphoideae</taxon>
        <taxon>Phoeniceae</taxon>
        <taxon>Phoenix</taxon>
    </lineage>
</organism>
<keyword evidence="5 10" id="KW-0547">Nucleotide-binding</keyword>
<dbReference type="FunFam" id="3.30.200.20:FF:000177">
    <property type="entry name" value="Cysteine-rich receptor-like protein kinase 2"/>
    <property type="match status" value="1"/>
</dbReference>
<dbReference type="InterPro" id="IPR011009">
    <property type="entry name" value="Kinase-like_dom_sf"/>
</dbReference>
<keyword evidence="1" id="KW-0723">Serine/threonine-protein kinase</keyword>
<accession>A0A8B8ZQ17</accession>
<dbReference type="InterPro" id="IPR038408">
    <property type="entry name" value="GNK2_sf"/>
</dbReference>
<dbReference type="PANTHER" id="PTHR47973">
    <property type="entry name" value="CYSTEINE-RICH RECEPTOR-LIKE PROTEIN KINASE 3"/>
    <property type="match status" value="1"/>
</dbReference>
<keyword evidence="8" id="KW-0675">Receptor</keyword>
<dbReference type="GO" id="GO:0005524">
    <property type="term" value="F:ATP binding"/>
    <property type="evidence" value="ECO:0007669"/>
    <property type="project" value="UniProtKB-UniRule"/>
</dbReference>
<dbReference type="InterPro" id="IPR008271">
    <property type="entry name" value="Ser/Thr_kinase_AS"/>
</dbReference>
<evidence type="ECO:0000256" key="6">
    <source>
        <dbReference type="ARBA" id="ARBA00022777"/>
    </source>
</evidence>
<dbReference type="FunFam" id="1.10.510.10:FF:000336">
    <property type="entry name" value="Cysteine-rich receptor-like protein kinase 2"/>
    <property type="match status" value="1"/>
</dbReference>
<dbReference type="Pfam" id="PF00069">
    <property type="entry name" value="Pkinase"/>
    <property type="match status" value="1"/>
</dbReference>
<dbReference type="RefSeq" id="XP_008785014.2">
    <property type="nucleotide sequence ID" value="XM_008786792.4"/>
</dbReference>
<evidence type="ECO:0000313" key="14">
    <source>
        <dbReference type="Proteomes" id="UP000228380"/>
    </source>
</evidence>
<dbReference type="RefSeq" id="XP_038976355.1">
    <property type="nucleotide sequence ID" value="XM_039120427.1"/>
</dbReference>
<dbReference type="PROSITE" id="PS00108">
    <property type="entry name" value="PROTEIN_KINASE_ST"/>
    <property type="match status" value="1"/>
</dbReference>
<feature type="binding site" evidence="10">
    <location>
        <position position="393"/>
    </location>
    <ligand>
        <name>ATP</name>
        <dbReference type="ChEBI" id="CHEBI:30616"/>
    </ligand>
</feature>
<evidence type="ECO:0000256" key="9">
    <source>
        <dbReference type="ARBA" id="ARBA00023180"/>
    </source>
</evidence>
<keyword evidence="11" id="KW-1133">Transmembrane helix</keyword>
<dbReference type="Gene3D" id="3.30.200.20">
    <property type="entry name" value="Phosphorylase Kinase, domain 1"/>
    <property type="match status" value="1"/>
</dbReference>
<dbReference type="PROSITE" id="PS51473">
    <property type="entry name" value="GNK2"/>
    <property type="match status" value="2"/>
</dbReference>
<dbReference type="GO" id="GO:0004674">
    <property type="term" value="F:protein serine/threonine kinase activity"/>
    <property type="evidence" value="ECO:0007669"/>
    <property type="project" value="UniProtKB-KW"/>
</dbReference>
<dbReference type="CDD" id="cd14066">
    <property type="entry name" value="STKc_IRAK"/>
    <property type="match status" value="1"/>
</dbReference>
<dbReference type="GeneID" id="120107237"/>
<keyword evidence="14" id="KW-1185">Reference proteome</keyword>
<keyword evidence="3" id="KW-0732">Signal</keyword>
<dbReference type="Pfam" id="PF01657">
    <property type="entry name" value="Stress-antifung"/>
    <property type="match status" value="2"/>
</dbReference>
<dbReference type="Gene3D" id="1.10.510.10">
    <property type="entry name" value="Transferase(Phosphotransferase) domain 1"/>
    <property type="match status" value="1"/>
</dbReference>
<evidence type="ECO:0000256" key="1">
    <source>
        <dbReference type="ARBA" id="ARBA00022527"/>
    </source>
</evidence>
<dbReference type="KEGG" id="pda:120107237"/>
<proteinExistence type="predicted"/>
<evidence type="ECO:0000256" key="4">
    <source>
        <dbReference type="ARBA" id="ARBA00022737"/>
    </source>
</evidence>
<dbReference type="InterPro" id="IPR052059">
    <property type="entry name" value="CR_Ser/Thr_kinase"/>
</dbReference>
<evidence type="ECO:0000259" key="13">
    <source>
        <dbReference type="PROSITE" id="PS51473"/>
    </source>
</evidence>
<keyword evidence="2" id="KW-0808">Transferase</keyword>
<keyword evidence="9" id="KW-0325">Glycoprotein</keyword>
<dbReference type="InterPro" id="IPR002902">
    <property type="entry name" value="GNK2"/>
</dbReference>
<feature type="domain" description="Gnk2-homologous" evidence="13">
    <location>
        <begin position="71"/>
        <end position="179"/>
    </location>
</feature>
<dbReference type="InterPro" id="IPR017441">
    <property type="entry name" value="Protein_kinase_ATP_BS"/>
</dbReference>
<keyword evidence="11" id="KW-0812">Transmembrane</keyword>
<keyword evidence="6" id="KW-0418">Kinase</keyword>